<evidence type="ECO:0000313" key="2">
    <source>
        <dbReference type="Proteomes" id="UP001328107"/>
    </source>
</evidence>
<gene>
    <name evidence="1" type="ORF">PMAYCL1PPCAC_10698</name>
</gene>
<proteinExistence type="predicted"/>
<evidence type="ECO:0000313" key="1">
    <source>
        <dbReference type="EMBL" id="GMR40503.1"/>
    </source>
</evidence>
<comment type="caution">
    <text evidence="1">The sequence shown here is derived from an EMBL/GenBank/DDBJ whole genome shotgun (WGS) entry which is preliminary data.</text>
</comment>
<dbReference type="EMBL" id="BTRK01000003">
    <property type="protein sequence ID" value="GMR40503.1"/>
    <property type="molecule type" value="Genomic_DNA"/>
</dbReference>
<dbReference type="Proteomes" id="UP001328107">
    <property type="component" value="Unassembled WGS sequence"/>
</dbReference>
<keyword evidence="2" id="KW-1185">Reference proteome</keyword>
<accession>A0AAN5C7M3</accession>
<protein>
    <submittedName>
        <fullName evidence="1">Uncharacterized protein</fullName>
    </submittedName>
</protein>
<dbReference type="AlphaFoldDB" id="A0AAN5C7M3"/>
<name>A0AAN5C7M3_9BILA</name>
<reference evidence="2" key="1">
    <citation type="submission" date="2022-10" db="EMBL/GenBank/DDBJ databases">
        <title>Genome assembly of Pristionchus species.</title>
        <authorList>
            <person name="Yoshida K."/>
            <person name="Sommer R.J."/>
        </authorList>
    </citation>
    <scope>NUCLEOTIDE SEQUENCE [LARGE SCALE GENOMIC DNA]</scope>
    <source>
        <strain evidence="2">RS5460</strain>
    </source>
</reference>
<organism evidence="1 2">
    <name type="scientific">Pristionchus mayeri</name>
    <dbReference type="NCBI Taxonomy" id="1317129"/>
    <lineage>
        <taxon>Eukaryota</taxon>
        <taxon>Metazoa</taxon>
        <taxon>Ecdysozoa</taxon>
        <taxon>Nematoda</taxon>
        <taxon>Chromadorea</taxon>
        <taxon>Rhabditida</taxon>
        <taxon>Rhabditina</taxon>
        <taxon>Diplogasteromorpha</taxon>
        <taxon>Diplogasteroidea</taxon>
        <taxon>Neodiplogasteridae</taxon>
        <taxon>Pristionchus</taxon>
    </lineage>
</organism>
<sequence>MKTDRKLSPTVLGNYDGHTLQPSDKIDIIAKPEATASTGYRMIGTFDKTIASITQDQVRMFYKATTDLLTFKYRNPLPRGDAAARDLISALFRSTQCKHVRVDFVGGQRCTENFLSGINLAESEVILAWDCTPLHSTILARRILEQIPKIKKFKVEWQLRGINDSPADAPILDDATLLHVASHTIDCHLVARGTYTVQGIIAAFEVVCNSSNEDKYVQILVEKALIDELFARANRLNEIYERVPLRGVLRMYRDRTRRATLQATCSAIYIQRIPAGVDII</sequence>